<dbReference type="RefSeq" id="WP_244658739.1">
    <property type="nucleotide sequence ID" value="NZ_CP059896.1"/>
</dbReference>
<dbReference type="SUPFAM" id="SSF51316">
    <property type="entry name" value="Mss4-like"/>
    <property type="match status" value="1"/>
</dbReference>
<evidence type="ECO:0000256" key="4">
    <source>
        <dbReference type="ARBA" id="ARBA00023239"/>
    </source>
</evidence>
<dbReference type="PROSITE" id="PS51891">
    <property type="entry name" value="CENP_V_GFA"/>
    <property type="match status" value="1"/>
</dbReference>
<evidence type="ECO:0000256" key="2">
    <source>
        <dbReference type="ARBA" id="ARBA00022723"/>
    </source>
</evidence>
<comment type="similarity">
    <text evidence="1">Belongs to the Gfa family.</text>
</comment>
<evidence type="ECO:0000256" key="3">
    <source>
        <dbReference type="ARBA" id="ARBA00022833"/>
    </source>
</evidence>
<protein>
    <submittedName>
        <fullName evidence="6">GFA family protein</fullName>
    </submittedName>
</protein>
<accession>A0ABV7I2U8</accession>
<gene>
    <name evidence="6" type="ORF">ACFOHV_04385</name>
</gene>
<organism evidence="6 7">
    <name type="scientific">Ciceribacter thiooxidans</name>
    <dbReference type="NCBI Taxonomy" id="1969821"/>
    <lineage>
        <taxon>Bacteria</taxon>
        <taxon>Pseudomonadati</taxon>
        <taxon>Pseudomonadota</taxon>
        <taxon>Alphaproteobacteria</taxon>
        <taxon>Hyphomicrobiales</taxon>
        <taxon>Rhizobiaceae</taxon>
        <taxon>Ciceribacter</taxon>
    </lineage>
</organism>
<sequence>MVAFEGELRKAPRLRGGCMCGAVTYEVADNFLYAINCHCSKCRRTTGSAFKPIAGVAVEDFEVTAGTDNLFRHGDPDGIHDMHCRTCGSLIYSWIAERGTVKVHLPMGTLIDVPSIRPAMHIFVGSKAPWYEITDDLPQYEGFPTE</sequence>
<keyword evidence="2" id="KW-0479">Metal-binding</keyword>
<dbReference type="Gene3D" id="3.90.1590.10">
    <property type="entry name" value="glutathione-dependent formaldehyde- activating enzyme (gfa)"/>
    <property type="match status" value="1"/>
</dbReference>
<comment type="caution">
    <text evidence="6">The sequence shown here is derived from an EMBL/GenBank/DDBJ whole genome shotgun (WGS) entry which is preliminary data.</text>
</comment>
<dbReference type="InterPro" id="IPR011057">
    <property type="entry name" value="Mss4-like_sf"/>
</dbReference>
<keyword evidence="7" id="KW-1185">Reference proteome</keyword>
<reference evidence="7" key="1">
    <citation type="journal article" date="2019" name="Int. J. Syst. Evol. Microbiol.">
        <title>The Global Catalogue of Microorganisms (GCM) 10K type strain sequencing project: providing services to taxonomists for standard genome sequencing and annotation.</title>
        <authorList>
            <consortium name="The Broad Institute Genomics Platform"/>
            <consortium name="The Broad Institute Genome Sequencing Center for Infectious Disease"/>
            <person name="Wu L."/>
            <person name="Ma J."/>
        </authorList>
    </citation>
    <scope>NUCLEOTIDE SEQUENCE [LARGE SCALE GENOMIC DNA]</scope>
    <source>
        <strain evidence="7">KCTC 52231</strain>
    </source>
</reference>
<dbReference type="PANTHER" id="PTHR33337">
    <property type="entry name" value="GFA DOMAIN-CONTAINING PROTEIN"/>
    <property type="match status" value="1"/>
</dbReference>
<evidence type="ECO:0000313" key="6">
    <source>
        <dbReference type="EMBL" id="MFC3162516.1"/>
    </source>
</evidence>
<dbReference type="PANTHER" id="PTHR33337:SF40">
    <property type="entry name" value="CENP-V_GFA DOMAIN-CONTAINING PROTEIN-RELATED"/>
    <property type="match status" value="1"/>
</dbReference>
<keyword evidence="4" id="KW-0456">Lyase</keyword>
<evidence type="ECO:0000313" key="7">
    <source>
        <dbReference type="Proteomes" id="UP001595647"/>
    </source>
</evidence>
<dbReference type="Proteomes" id="UP001595647">
    <property type="component" value="Unassembled WGS sequence"/>
</dbReference>
<evidence type="ECO:0000259" key="5">
    <source>
        <dbReference type="PROSITE" id="PS51891"/>
    </source>
</evidence>
<feature type="domain" description="CENP-V/GFA" evidence="5">
    <location>
        <begin position="14"/>
        <end position="132"/>
    </location>
</feature>
<keyword evidence="3" id="KW-0862">Zinc</keyword>
<evidence type="ECO:0000256" key="1">
    <source>
        <dbReference type="ARBA" id="ARBA00005495"/>
    </source>
</evidence>
<dbReference type="Pfam" id="PF04828">
    <property type="entry name" value="GFA"/>
    <property type="match status" value="1"/>
</dbReference>
<proteinExistence type="inferred from homology"/>
<dbReference type="EMBL" id="JBHRTG010000004">
    <property type="protein sequence ID" value="MFC3162516.1"/>
    <property type="molecule type" value="Genomic_DNA"/>
</dbReference>
<name>A0ABV7I2U8_9HYPH</name>
<dbReference type="InterPro" id="IPR006913">
    <property type="entry name" value="CENP-V/GFA"/>
</dbReference>